<dbReference type="SUPFAM" id="SSF54373">
    <property type="entry name" value="FAD-linked reductases, C-terminal domain"/>
    <property type="match status" value="1"/>
</dbReference>
<dbReference type="Gene3D" id="1.10.10.1620">
    <property type="match status" value="1"/>
</dbReference>
<dbReference type="InterPro" id="IPR002937">
    <property type="entry name" value="Amino_oxidase"/>
</dbReference>
<dbReference type="Proteomes" id="UP000092154">
    <property type="component" value="Unassembled WGS sequence"/>
</dbReference>
<dbReference type="Pfam" id="PF01593">
    <property type="entry name" value="Amino_oxidase"/>
    <property type="match status" value="1"/>
</dbReference>
<dbReference type="PANTHER" id="PTHR10742">
    <property type="entry name" value="FLAVIN MONOAMINE OXIDASE"/>
    <property type="match status" value="1"/>
</dbReference>
<dbReference type="PANTHER" id="PTHR10742:SF342">
    <property type="entry name" value="AMINE OXIDASE"/>
    <property type="match status" value="1"/>
</dbReference>
<dbReference type="EMBL" id="KV448169">
    <property type="protein sequence ID" value="OAX41859.1"/>
    <property type="molecule type" value="Genomic_DNA"/>
</dbReference>
<dbReference type="InterPro" id="IPR050281">
    <property type="entry name" value="Flavin_monoamine_oxidase"/>
</dbReference>
<gene>
    <name evidence="2" type="ORF">K503DRAFT_797624</name>
</gene>
<dbReference type="OrthoDB" id="7777654at2759"/>
<dbReference type="STRING" id="1314800.A0A1B7NAI6"/>
<evidence type="ECO:0000313" key="3">
    <source>
        <dbReference type="Proteomes" id="UP000092154"/>
    </source>
</evidence>
<dbReference type="Gene3D" id="3.90.660.10">
    <property type="match status" value="2"/>
</dbReference>
<evidence type="ECO:0000313" key="2">
    <source>
        <dbReference type="EMBL" id="OAX41859.1"/>
    </source>
</evidence>
<dbReference type="SUPFAM" id="SSF51905">
    <property type="entry name" value="FAD/NAD(P)-binding domain"/>
    <property type="match status" value="1"/>
</dbReference>
<keyword evidence="3" id="KW-1185">Reference proteome</keyword>
<reference evidence="2 3" key="1">
    <citation type="submission" date="2016-06" db="EMBL/GenBank/DDBJ databases">
        <title>Comparative genomics of the ectomycorrhizal sister species Rhizopogon vinicolor and Rhizopogon vesiculosus (Basidiomycota: Boletales) reveals a divergence of the mating type B locus.</title>
        <authorList>
            <consortium name="DOE Joint Genome Institute"/>
            <person name="Mujic A.B."/>
            <person name="Kuo A."/>
            <person name="Tritt A."/>
            <person name="Lipzen A."/>
            <person name="Chen C."/>
            <person name="Johnson J."/>
            <person name="Sharma A."/>
            <person name="Barry K."/>
            <person name="Grigoriev I.V."/>
            <person name="Spatafora J.W."/>
        </authorList>
    </citation>
    <scope>NUCLEOTIDE SEQUENCE [LARGE SCALE GENOMIC DNA]</scope>
    <source>
        <strain evidence="2 3">AM-OR11-026</strain>
    </source>
</reference>
<evidence type="ECO:0000259" key="1">
    <source>
        <dbReference type="Pfam" id="PF01593"/>
    </source>
</evidence>
<protein>
    <recommendedName>
        <fullName evidence="1">Amine oxidase domain-containing protein</fullName>
    </recommendedName>
</protein>
<dbReference type="InParanoid" id="A0A1B7NAI6"/>
<name>A0A1B7NAI6_9AGAM</name>
<dbReference type="Gene3D" id="3.50.50.60">
    <property type="entry name" value="FAD/NAD(P)-binding domain"/>
    <property type="match status" value="1"/>
</dbReference>
<dbReference type="InterPro" id="IPR036188">
    <property type="entry name" value="FAD/NAD-bd_sf"/>
</dbReference>
<proteinExistence type="predicted"/>
<dbReference type="GO" id="GO:0009063">
    <property type="term" value="P:amino acid catabolic process"/>
    <property type="evidence" value="ECO:0007669"/>
    <property type="project" value="TreeGrafter"/>
</dbReference>
<organism evidence="2 3">
    <name type="scientific">Rhizopogon vinicolor AM-OR11-026</name>
    <dbReference type="NCBI Taxonomy" id="1314800"/>
    <lineage>
        <taxon>Eukaryota</taxon>
        <taxon>Fungi</taxon>
        <taxon>Dikarya</taxon>
        <taxon>Basidiomycota</taxon>
        <taxon>Agaricomycotina</taxon>
        <taxon>Agaricomycetes</taxon>
        <taxon>Agaricomycetidae</taxon>
        <taxon>Boletales</taxon>
        <taxon>Suillineae</taxon>
        <taxon>Rhizopogonaceae</taxon>
        <taxon>Rhizopogon</taxon>
    </lineage>
</organism>
<dbReference type="AlphaFoldDB" id="A0A1B7NAI6"/>
<accession>A0A1B7NAI6</accession>
<feature type="domain" description="Amine oxidase" evidence="1">
    <location>
        <begin position="86"/>
        <end position="593"/>
    </location>
</feature>
<dbReference type="GO" id="GO:0001716">
    <property type="term" value="F:L-amino-acid oxidase activity"/>
    <property type="evidence" value="ECO:0007669"/>
    <property type="project" value="TreeGrafter"/>
</dbReference>
<sequence length="686" mass="76884">MILEGDVLGYWGRKIVKDYHDVLLKKFPMLAAQLLALQDAGTVPPQPLRLLGSSNIMVGQAPLQLPRLPKDGYDTGKVGILGAGVGGLYTALILDSLDIEYEILEASDRTGGRLFTHKFEDGKKYDYYDVGAMRYPLPQKGDDGKYSSGVMKRLGELIDYSKLNDSSFEVPLKDTLINYYYKAKTGGTFLYFNNERYQVPSSNPNPPQFRAREMGVESEYITAGVENIVGDIVEPFARMIMEDLERDTHESRGWDIMMQNDAYSLRAYMSFKYIPSADLKLPPSHLNTNVINWCETLDESTGCYDRALTEQVLEALAFAKLESSTFGEVEWKCFDGGSHVLTDYMTKYIRSTTEDPDTLINFKKSVTSISEVSGGMNVSVRGESTPRTYSHVISTIPLPCLRTIDLSGAGLNVMQKTALRKLQYGPSTKIGIRFKTAWWSTRFGIVGGQSFTDLPIRTIVYPSYGVDSDTPSTVLLASYCWTNDAERLGSLINTGKEEYDDQLKELVLRNLADVHDMPYGDLVDEYEEMHAWDWNHDPLTGGAFAFFGPGDFQDLYTSLAAPNANKRLHFAGEAISIRHAWVVGALDSAWRAVYGYLLASGQHEKIAKFFVLWGRNVEWAKPPPAPQFTDKQAQAGEFSPFTSARVLDANEHVERKDHGDLDHEDTLLGIHMRYTYAAELSGDIRF</sequence>